<reference evidence="2" key="1">
    <citation type="journal article" date="2022" name="bioRxiv">
        <title>Sequencing and chromosome-scale assembly of the giantPleurodeles waltlgenome.</title>
        <authorList>
            <person name="Brown T."/>
            <person name="Elewa A."/>
            <person name="Iarovenko S."/>
            <person name="Subramanian E."/>
            <person name="Araus A.J."/>
            <person name="Petzold A."/>
            <person name="Susuki M."/>
            <person name="Suzuki K.-i.T."/>
            <person name="Hayashi T."/>
            <person name="Toyoda A."/>
            <person name="Oliveira C."/>
            <person name="Osipova E."/>
            <person name="Leigh N.D."/>
            <person name="Simon A."/>
            <person name="Yun M.H."/>
        </authorList>
    </citation>
    <scope>NUCLEOTIDE SEQUENCE</scope>
    <source>
        <strain evidence="2">20211129_DDA</strain>
        <tissue evidence="2">Liver</tissue>
    </source>
</reference>
<proteinExistence type="predicted"/>
<keyword evidence="1" id="KW-0812">Transmembrane</keyword>
<comment type="caution">
    <text evidence="2">The sequence shown here is derived from an EMBL/GenBank/DDBJ whole genome shotgun (WGS) entry which is preliminary data.</text>
</comment>
<evidence type="ECO:0000256" key="1">
    <source>
        <dbReference type="SAM" id="Phobius"/>
    </source>
</evidence>
<dbReference type="Proteomes" id="UP001066276">
    <property type="component" value="Chromosome 2_1"/>
</dbReference>
<accession>A0AAV7VKC8</accession>
<keyword evidence="3" id="KW-1185">Reference proteome</keyword>
<protein>
    <submittedName>
        <fullName evidence="2">Uncharacterized protein</fullName>
    </submittedName>
</protein>
<organism evidence="2 3">
    <name type="scientific">Pleurodeles waltl</name>
    <name type="common">Iberian ribbed newt</name>
    <dbReference type="NCBI Taxonomy" id="8319"/>
    <lineage>
        <taxon>Eukaryota</taxon>
        <taxon>Metazoa</taxon>
        <taxon>Chordata</taxon>
        <taxon>Craniata</taxon>
        <taxon>Vertebrata</taxon>
        <taxon>Euteleostomi</taxon>
        <taxon>Amphibia</taxon>
        <taxon>Batrachia</taxon>
        <taxon>Caudata</taxon>
        <taxon>Salamandroidea</taxon>
        <taxon>Salamandridae</taxon>
        <taxon>Pleurodelinae</taxon>
        <taxon>Pleurodeles</taxon>
    </lineage>
</organism>
<sequence>MLHGRSVVRRRAAFSFLNSCGFSQLSNGSEDEQAKAQEKHNPEEIPSELHARTGESAPLQGRTFCVPRTQAIFCCSAVVVFVQLEVSLIDIVVLSSFRACRRQLKLRTPRLEAFRERCPCLLMPVLLSIFKVARDRGSWVNAISRDTARVSGVH</sequence>
<dbReference type="AlphaFoldDB" id="A0AAV7VKC8"/>
<feature type="transmembrane region" description="Helical" evidence="1">
    <location>
        <begin position="70"/>
        <end position="97"/>
    </location>
</feature>
<keyword evidence="1" id="KW-1133">Transmembrane helix</keyword>
<keyword evidence="1" id="KW-0472">Membrane</keyword>
<dbReference type="EMBL" id="JANPWB010000003">
    <property type="protein sequence ID" value="KAJ1201381.1"/>
    <property type="molecule type" value="Genomic_DNA"/>
</dbReference>
<gene>
    <name evidence="2" type="ORF">NDU88_005192</name>
</gene>
<evidence type="ECO:0000313" key="2">
    <source>
        <dbReference type="EMBL" id="KAJ1201381.1"/>
    </source>
</evidence>
<evidence type="ECO:0000313" key="3">
    <source>
        <dbReference type="Proteomes" id="UP001066276"/>
    </source>
</evidence>
<name>A0AAV7VKC8_PLEWA</name>